<dbReference type="AlphaFoldDB" id="A0A1G2I1D9"/>
<protein>
    <submittedName>
        <fullName evidence="2">Uncharacterized protein</fullName>
    </submittedName>
</protein>
<evidence type="ECO:0000313" key="2">
    <source>
        <dbReference type="EMBL" id="OGZ68593.1"/>
    </source>
</evidence>
<reference evidence="2 3" key="1">
    <citation type="journal article" date="2016" name="Nat. Commun.">
        <title>Thousands of microbial genomes shed light on interconnected biogeochemical processes in an aquifer system.</title>
        <authorList>
            <person name="Anantharaman K."/>
            <person name="Brown C.T."/>
            <person name="Hug L.A."/>
            <person name="Sharon I."/>
            <person name="Castelle C.J."/>
            <person name="Probst A.J."/>
            <person name="Thomas B.C."/>
            <person name="Singh A."/>
            <person name="Wilkins M.J."/>
            <person name="Karaoz U."/>
            <person name="Brodie E.L."/>
            <person name="Williams K.H."/>
            <person name="Hubbard S.S."/>
            <person name="Banfield J.F."/>
        </authorList>
    </citation>
    <scope>NUCLEOTIDE SEQUENCE [LARGE SCALE GENOMIC DNA]</scope>
</reference>
<proteinExistence type="predicted"/>
<organism evidence="2 3">
    <name type="scientific">Candidatus Staskawiczbacteria bacterium RIFCSPHIGHO2_02_FULL_42_22</name>
    <dbReference type="NCBI Taxonomy" id="1802207"/>
    <lineage>
        <taxon>Bacteria</taxon>
        <taxon>Candidatus Staskawicziibacteriota</taxon>
    </lineage>
</organism>
<dbReference type="EMBL" id="MHOT01000020">
    <property type="protein sequence ID" value="OGZ68593.1"/>
    <property type="molecule type" value="Genomic_DNA"/>
</dbReference>
<keyword evidence="1" id="KW-0472">Membrane</keyword>
<gene>
    <name evidence="2" type="ORF">A3D44_04445</name>
</gene>
<dbReference type="Proteomes" id="UP000178820">
    <property type="component" value="Unassembled WGS sequence"/>
</dbReference>
<keyword evidence="1" id="KW-1133">Transmembrane helix</keyword>
<keyword evidence="1" id="KW-0812">Transmembrane</keyword>
<comment type="caution">
    <text evidence="2">The sequence shown here is derived from an EMBL/GenBank/DDBJ whole genome shotgun (WGS) entry which is preliminary data.</text>
</comment>
<accession>A0A1G2I1D9</accession>
<evidence type="ECO:0000313" key="3">
    <source>
        <dbReference type="Proteomes" id="UP000178820"/>
    </source>
</evidence>
<evidence type="ECO:0000256" key="1">
    <source>
        <dbReference type="SAM" id="Phobius"/>
    </source>
</evidence>
<sequence length="106" mass="11434">MIATSNSTVTTTDPGYNPASASASVGVGQVLGATTVPTGLTDNIFVDSFFLPLVIAIIGVWVWKSGFLGISTWVQTKTLGHKDYLAQRQLEQRISQIHQKEARQEA</sequence>
<name>A0A1G2I1D9_9BACT</name>
<feature type="transmembrane region" description="Helical" evidence="1">
    <location>
        <begin position="44"/>
        <end position="63"/>
    </location>
</feature>